<feature type="region of interest" description="Disordered" evidence="1">
    <location>
        <begin position="143"/>
        <end position="168"/>
    </location>
</feature>
<organism evidence="2 3">
    <name type="scientific">Colletotrichum limetticola</name>
    <dbReference type="NCBI Taxonomy" id="1209924"/>
    <lineage>
        <taxon>Eukaryota</taxon>
        <taxon>Fungi</taxon>
        <taxon>Dikarya</taxon>
        <taxon>Ascomycota</taxon>
        <taxon>Pezizomycotina</taxon>
        <taxon>Sordariomycetes</taxon>
        <taxon>Hypocreomycetidae</taxon>
        <taxon>Glomerellales</taxon>
        <taxon>Glomerellaceae</taxon>
        <taxon>Colletotrichum</taxon>
        <taxon>Colletotrichum acutatum species complex</taxon>
    </lineage>
</organism>
<accession>A0ABQ9PIB2</accession>
<evidence type="ECO:0000313" key="3">
    <source>
        <dbReference type="Proteomes" id="UP001169217"/>
    </source>
</evidence>
<protein>
    <submittedName>
        <fullName evidence="2">Uncharacterized protein</fullName>
    </submittedName>
</protein>
<name>A0ABQ9PIB2_9PEZI</name>
<proteinExistence type="predicted"/>
<evidence type="ECO:0000256" key="1">
    <source>
        <dbReference type="SAM" id="MobiDB-lite"/>
    </source>
</evidence>
<comment type="caution">
    <text evidence="2">The sequence shown here is derived from an EMBL/GenBank/DDBJ whole genome shotgun (WGS) entry which is preliminary data.</text>
</comment>
<feature type="compositionally biased region" description="Polar residues" evidence="1">
    <location>
        <begin position="147"/>
        <end position="168"/>
    </location>
</feature>
<dbReference type="Proteomes" id="UP001169217">
    <property type="component" value="Unassembled WGS sequence"/>
</dbReference>
<reference evidence="2" key="1">
    <citation type="submission" date="2023-04" db="EMBL/GenBank/DDBJ databases">
        <title>Colletotrichum limetticola genome sequence.</title>
        <authorList>
            <person name="Baroncelli R."/>
        </authorList>
    </citation>
    <scope>NUCLEOTIDE SEQUENCE</scope>
    <source>
        <strain evidence="2">KLA-Anderson</strain>
    </source>
</reference>
<gene>
    <name evidence="2" type="ORF">CLIM01_10879</name>
</gene>
<keyword evidence="3" id="KW-1185">Reference proteome</keyword>
<dbReference type="EMBL" id="JARUPT010000418">
    <property type="protein sequence ID" value="KAK0371768.1"/>
    <property type="molecule type" value="Genomic_DNA"/>
</dbReference>
<sequence length="445" mass="50845">MLAVSRTPSNTRFYFRTKDAALFRAMEKGLFDGSSLSEVSQEGWDKMIEVWKNTVDCQKLHEDNTDVDWNEPLCFALSIAMARNQKSMNTSSDNGLFPGKPDQQGSPCMYKDEFARENLWGVTFEVPYLFWKHSSSLGVKPGIVKGSQETSPTDDTKSQNSKSSSQPEFNRKILSLLKDLTQQKREKNDKKASSSSMKHHFPFGNTIELQNIVELEDEWLYNKPLFFSQDALDMPKITDDTPILGVVIDVPKAGKGAEARKEDSRSVKISRVSTMETLLDRRLRTPKDAKKRLWAMFSAGPDDITHCENAAGPDPITQHQMANFHQSHKSFEKHFEEETVAKLNTWTTELHLSFYDILEGNKSQKEPQDTGDLSLPPTEAKLVDTFPTRVPTSCHIEGDFCDRYWTFRYWELDQHWKKSDGSHTNSLDVKDIELLLAEVKNIQTE</sequence>
<evidence type="ECO:0000313" key="2">
    <source>
        <dbReference type="EMBL" id="KAK0371768.1"/>
    </source>
</evidence>